<dbReference type="PROSITE" id="PS50887">
    <property type="entry name" value="GGDEF"/>
    <property type="match status" value="1"/>
</dbReference>
<dbReference type="InterPro" id="IPR029787">
    <property type="entry name" value="Nucleotide_cyclase"/>
</dbReference>
<keyword evidence="2" id="KW-0812">Transmembrane</keyword>
<dbReference type="PANTHER" id="PTHR46663">
    <property type="entry name" value="DIGUANYLATE CYCLASE DGCT-RELATED"/>
    <property type="match status" value="1"/>
</dbReference>
<dbReference type="InterPro" id="IPR052163">
    <property type="entry name" value="DGC-Regulatory_Protein"/>
</dbReference>
<feature type="domain" description="PAC" evidence="4">
    <location>
        <begin position="427"/>
        <end position="478"/>
    </location>
</feature>
<dbReference type="RefSeq" id="WP_091825441.1">
    <property type="nucleotide sequence ID" value="NZ_FNRJ01000005.1"/>
</dbReference>
<dbReference type="CDD" id="cd00130">
    <property type="entry name" value="PAS"/>
    <property type="match status" value="1"/>
</dbReference>
<dbReference type="SMART" id="SM00091">
    <property type="entry name" value="PAS"/>
    <property type="match status" value="1"/>
</dbReference>
<evidence type="ECO:0000259" key="4">
    <source>
        <dbReference type="PROSITE" id="PS50113"/>
    </source>
</evidence>
<dbReference type="SMART" id="SM00267">
    <property type="entry name" value="GGDEF"/>
    <property type="match status" value="1"/>
</dbReference>
<keyword evidence="2" id="KW-0472">Membrane</keyword>
<reference evidence="7" key="1">
    <citation type="submission" date="2016-10" db="EMBL/GenBank/DDBJ databases">
        <authorList>
            <person name="Varghese N."/>
            <person name="Submissions S."/>
        </authorList>
    </citation>
    <scope>NUCLEOTIDE SEQUENCE [LARGE SCALE GENOMIC DNA]</scope>
    <source>
        <strain evidence="7">DSM 11526</strain>
    </source>
</reference>
<dbReference type="PROSITE" id="PS50113">
    <property type="entry name" value="PAC"/>
    <property type="match status" value="1"/>
</dbReference>
<evidence type="ECO:0000259" key="5">
    <source>
        <dbReference type="PROSITE" id="PS50887"/>
    </source>
</evidence>
<dbReference type="Pfam" id="PF00990">
    <property type="entry name" value="GGDEF"/>
    <property type="match status" value="1"/>
</dbReference>
<comment type="cofactor">
    <cofactor evidence="1">
        <name>Mg(2+)</name>
        <dbReference type="ChEBI" id="CHEBI:18420"/>
    </cofactor>
</comment>
<sequence length="642" mass="72256">MKGRTMRKGLYVLLLSGLFLLTVLFLHQVRQDRVQQYLEHASTLLQATYDASLERYALAMDTFYADLARQPELIHLFDLGVNADNHSERALLREELYQRLLPHYQDLAQRGIAQWQFHQADGTSFLRFHAPGVHGDSLAEIRPSLRRLQEQPEACYGFEVGRFFIGFRFIQPLMLDGQMIGSMETAVSFARIRQTLASLSPRQTFIFLLERSTVESVLLGGPQDQLQPALISPDFLLHTDSLNDALNQELPLETLRHSLAAQPGIRQQLKTREPFATATYHQGAGYAAAFIPVQTLTGELGGYILSIHPAPLLTGLQWEFYTMLVVSLLVILLLGSTLLHLHQQRHAILVQKYRLDAIGAAVGEGIYVLDTEGRTLYINRAVSRLTGYNEQKLYQENLHQLLHQHEEGDLSLQQCPIFSNAIKGITYEGDEQFKTRTGELLPVVVTSQPMIERGQITGVVTVFRDISDRKEAERKLKLLATTDSLTGLSNRRAFLERLHEEQRLSRRLDHPSSLLMIDFDHFKRINDEYGHNTGDLVLKHFASLARSCLRETDSIGRLGGEEFAILLPGTGLEGAVQLAERLRHLLELTPTETVDGLIPMTLSIGVTTLHANDTSSSELLSRADAALYQAKSGGRNRIEVRN</sequence>
<accession>A0A1H4CR14</accession>
<dbReference type="FunFam" id="3.30.70.270:FF:000001">
    <property type="entry name" value="Diguanylate cyclase domain protein"/>
    <property type="match status" value="1"/>
</dbReference>
<dbReference type="PROSITE" id="PS50112">
    <property type="entry name" value="PAS"/>
    <property type="match status" value="1"/>
</dbReference>
<dbReference type="AlphaFoldDB" id="A0A1H4CR14"/>
<dbReference type="SUPFAM" id="SSF55785">
    <property type="entry name" value="PYP-like sensor domain (PAS domain)"/>
    <property type="match status" value="1"/>
</dbReference>
<dbReference type="Gene3D" id="3.30.450.20">
    <property type="entry name" value="PAS domain"/>
    <property type="match status" value="1"/>
</dbReference>
<organism evidence="6 7">
    <name type="scientific">Marinobacterium iners DSM 11526</name>
    <dbReference type="NCBI Taxonomy" id="1122198"/>
    <lineage>
        <taxon>Bacteria</taxon>
        <taxon>Pseudomonadati</taxon>
        <taxon>Pseudomonadota</taxon>
        <taxon>Gammaproteobacteria</taxon>
        <taxon>Oceanospirillales</taxon>
        <taxon>Oceanospirillaceae</taxon>
        <taxon>Marinobacterium</taxon>
    </lineage>
</organism>
<evidence type="ECO:0000313" key="6">
    <source>
        <dbReference type="EMBL" id="SEA62845.1"/>
    </source>
</evidence>
<protein>
    <submittedName>
        <fullName evidence="6">PAS domain S-box-containing protein/diguanylate cyclase (GGDEF) domain-containing protein</fullName>
    </submittedName>
</protein>
<dbReference type="InterPro" id="IPR029150">
    <property type="entry name" value="dCache_3"/>
</dbReference>
<dbReference type="InterPro" id="IPR000014">
    <property type="entry name" value="PAS"/>
</dbReference>
<feature type="domain" description="GGDEF" evidence="5">
    <location>
        <begin position="510"/>
        <end position="642"/>
    </location>
</feature>
<dbReference type="InterPro" id="IPR000700">
    <property type="entry name" value="PAS-assoc_C"/>
</dbReference>
<evidence type="ECO:0000256" key="1">
    <source>
        <dbReference type="ARBA" id="ARBA00001946"/>
    </source>
</evidence>
<dbReference type="NCBIfam" id="TIGR00254">
    <property type="entry name" value="GGDEF"/>
    <property type="match status" value="1"/>
</dbReference>
<dbReference type="NCBIfam" id="TIGR00229">
    <property type="entry name" value="sensory_box"/>
    <property type="match status" value="1"/>
</dbReference>
<evidence type="ECO:0000313" key="7">
    <source>
        <dbReference type="Proteomes" id="UP000242469"/>
    </source>
</evidence>
<dbReference type="OrthoDB" id="9812260at2"/>
<dbReference type="PANTHER" id="PTHR46663:SF4">
    <property type="entry name" value="DIGUANYLATE CYCLASE DGCT-RELATED"/>
    <property type="match status" value="1"/>
</dbReference>
<dbReference type="EMBL" id="FNRJ01000005">
    <property type="protein sequence ID" value="SEA62845.1"/>
    <property type="molecule type" value="Genomic_DNA"/>
</dbReference>
<dbReference type="InterPro" id="IPR043128">
    <property type="entry name" value="Rev_trsase/Diguanyl_cyclase"/>
</dbReference>
<dbReference type="Gene3D" id="3.30.70.270">
    <property type="match status" value="1"/>
</dbReference>
<feature type="transmembrane region" description="Helical" evidence="2">
    <location>
        <begin position="320"/>
        <end position="341"/>
    </location>
</feature>
<dbReference type="STRING" id="1122198.SAMN02745729_105108"/>
<evidence type="ECO:0000256" key="2">
    <source>
        <dbReference type="SAM" id="Phobius"/>
    </source>
</evidence>
<dbReference type="InterPro" id="IPR000160">
    <property type="entry name" value="GGDEF_dom"/>
</dbReference>
<dbReference type="Pfam" id="PF14827">
    <property type="entry name" value="dCache_3"/>
    <property type="match status" value="1"/>
</dbReference>
<keyword evidence="7" id="KW-1185">Reference proteome</keyword>
<dbReference type="InterPro" id="IPR035965">
    <property type="entry name" value="PAS-like_dom_sf"/>
</dbReference>
<dbReference type="GO" id="GO:0003824">
    <property type="term" value="F:catalytic activity"/>
    <property type="evidence" value="ECO:0007669"/>
    <property type="project" value="UniProtKB-ARBA"/>
</dbReference>
<dbReference type="Pfam" id="PF13426">
    <property type="entry name" value="PAS_9"/>
    <property type="match status" value="1"/>
</dbReference>
<name>A0A1H4CR14_9GAMM</name>
<dbReference type="CDD" id="cd01949">
    <property type="entry name" value="GGDEF"/>
    <property type="match status" value="1"/>
</dbReference>
<gene>
    <name evidence="6" type="ORF">SAMN02745729_105108</name>
</gene>
<evidence type="ECO:0000259" key="3">
    <source>
        <dbReference type="PROSITE" id="PS50112"/>
    </source>
</evidence>
<feature type="domain" description="PAS" evidence="3">
    <location>
        <begin position="351"/>
        <end position="406"/>
    </location>
</feature>
<dbReference type="SUPFAM" id="SSF55073">
    <property type="entry name" value="Nucleotide cyclase"/>
    <property type="match status" value="1"/>
</dbReference>
<proteinExistence type="predicted"/>
<dbReference type="Proteomes" id="UP000242469">
    <property type="component" value="Unassembled WGS sequence"/>
</dbReference>
<keyword evidence="2" id="KW-1133">Transmembrane helix</keyword>